<dbReference type="EMBL" id="JAODUP010000491">
    <property type="protein sequence ID" value="KAK2148583.1"/>
    <property type="molecule type" value="Genomic_DNA"/>
</dbReference>
<dbReference type="FunFam" id="1.10.10.60:FF:000256">
    <property type="entry name" value="Even-skipped homeobox 1"/>
    <property type="match status" value="1"/>
</dbReference>
<dbReference type="SMART" id="SM00389">
    <property type="entry name" value="HOX"/>
    <property type="match status" value="1"/>
</dbReference>
<keyword evidence="3 7" id="KW-0238">DNA-binding</keyword>
<reference evidence="11" key="1">
    <citation type="journal article" date="2023" name="Mol. Biol. Evol.">
        <title>Third-Generation Sequencing Reveals the Adaptive Role of the Epigenome in Three Deep-Sea Polychaetes.</title>
        <authorList>
            <person name="Perez M."/>
            <person name="Aroh O."/>
            <person name="Sun Y."/>
            <person name="Lan Y."/>
            <person name="Juniper S.K."/>
            <person name="Young C.R."/>
            <person name="Angers B."/>
            <person name="Qian P.Y."/>
        </authorList>
    </citation>
    <scope>NUCLEOTIDE SEQUENCE</scope>
    <source>
        <strain evidence="11">P08H-3</strain>
    </source>
</reference>
<evidence type="ECO:0000256" key="7">
    <source>
        <dbReference type="PROSITE-ProRule" id="PRU00108"/>
    </source>
</evidence>
<dbReference type="Proteomes" id="UP001208570">
    <property type="component" value="Unassembled WGS sequence"/>
</dbReference>
<dbReference type="AlphaFoldDB" id="A0AAD9MY77"/>
<keyword evidence="4 7" id="KW-0371">Homeobox</keyword>
<dbReference type="InterPro" id="IPR001356">
    <property type="entry name" value="HD"/>
</dbReference>
<evidence type="ECO:0000259" key="10">
    <source>
        <dbReference type="PROSITE" id="PS50071"/>
    </source>
</evidence>
<comment type="caution">
    <text evidence="11">The sequence shown here is derived from an EMBL/GenBank/DDBJ whole genome shotgun (WGS) entry which is preliminary data.</text>
</comment>
<feature type="compositionally biased region" description="Polar residues" evidence="9">
    <location>
        <begin position="316"/>
        <end position="325"/>
    </location>
</feature>
<evidence type="ECO:0000256" key="9">
    <source>
        <dbReference type="SAM" id="MobiDB-lite"/>
    </source>
</evidence>
<dbReference type="PANTHER" id="PTHR46294:SF4">
    <property type="entry name" value="SEGMENTATION PROTEIN EVEN-SKIPPED"/>
    <property type="match status" value="1"/>
</dbReference>
<dbReference type="InterPro" id="IPR020479">
    <property type="entry name" value="HD_metazoa"/>
</dbReference>
<proteinExistence type="inferred from homology"/>
<dbReference type="Gene3D" id="1.10.10.60">
    <property type="entry name" value="Homeodomain-like"/>
    <property type="match status" value="1"/>
</dbReference>
<keyword evidence="5 7" id="KW-0539">Nucleus</keyword>
<dbReference type="GO" id="GO:0005634">
    <property type="term" value="C:nucleus"/>
    <property type="evidence" value="ECO:0007669"/>
    <property type="project" value="UniProtKB-SubCell"/>
</dbReference>
<dbReference type="InterPro" id="IPR009057">
    <property type="entry name" value="Homeodomain-like_sf"/>
</dbReference>
<dbReference type="CDD" id="cd00086">
    <property type="entry name" value="homeodomain"/>
    <property type="match status" value="1"/>
</dbReference>
<dbReference type="InterPro" id="IPR052002">
    <property type="entry name" value="Even-skipped_HD"/>
</dbReference>
<name>A0AAD9MY77_9ANNE</name>
<dbReference type="SUPFAM" id="SSF46689">
    <property type="entry name" value="Homeodomain-like"/>
    <property type="match status" value="1"/>
</dbReference>
<gene>
    <name evidence="11" type="ORF">LSH36_491g05039</name>
</gene>
<evidence type="ECO:0000256" key="8">
    <source>
        <dbReference type="RuleBase" id="RU000682"/>
    </source>
</evidence>
<feature type="compositionally biased region" description="Basic and acidic residues" evidence="9">
    <location>
        <begin position="37"/>
        <end position="46"/>
    </location>
</feature>
<evidence type="ECO:0000256" key="5">
    <source>
        <dbReference type="ARBA" id="ARBA00023242"/>
    </source>
</evidence>
<dbReference type="PRINTS" id="PR00024">
    <property type="entry name" value="HOMEOBOX"/>
</dbReference>
<dbReference type="GO" id="GO:0000978">
    <property type="term" value="F:RNA polymerase II cis-regulatory region sequence-specific DNA binding"/>
    <property type="evidence" value="ECO:0007669"/>
    <property type="project" value="TreeGrafter"/>
</dbReference>
<sequence>MIMEAQLQGYPNMMTAGNPGLCGSLNQSSGSPSPRDGSLHYTDHGHSGGHSSPGAQYDSYNDDMLMRNSPSPTSSDPDRSPDLKGSSRKNCAHDDSQVRRYRTAFTREQLARLEREFTKENYVSRPKRCELAAELNLPESTIKVWFQNRRMKDKRQRMALAWPFGIADPAIFTYLANAASSPFTPYPYALPSAMPINHYASLGLHRAAAAYHPYAHGMRPAELLSHPTPLSRPPLPGDHLANLVAAQSSLSSGMPTCNIPTRDQSLLMASHPAARGMPTSCLSPRLAAEPLNCHLEKESAHADRKPIIIKPKASKNPITDSSKPSKPTIFRPFGTDE</sequence>
<evidence type="ECO:0000256" key="4">
    <source>
        <dbReference type="ARBA" id="ARBA00023155"/>
    </source>
</evidence>
<feature type="compositionally biased region" description="Basic and acidic residues" evidence="9">
    <location>
        <begin position="297"/>
        <end position="306"/>
    </location>
</feature>
<evidence type="ECO:0000256" key="2">
    <source>
        <dbReference type="ARBA" id="ARBA00022473"/>
    </source>
</evidence>
<dbReference type="PROSITE" id="PS00027">
    <property type="entry name" value="HOMEOBOX_1"/>
    <property type="match status" value="1"/>
</dbReference>
<accession>A0AAD9MY77</accession>
<comment type="similarity">
    <text evidence="6">Belongs to the even-skipped homeobox family.</text>
</comment>
<keyword evidence="12" id="KW-1185">Reference proteome</keyword>
<evidence type="ECO:0000313" key="11">
    <source>
        <dbReference type="EMBL" id="KAK2148583.1"/>
    </source>
</evidence>
<dbReference type="PANTHER" id="PTHR46294">
    <property type="entry name" value="SEGMENTATION PROTEIN EVEN-SKIPPED"/>
    <property type="match status" value="1"/>
</dbReference>
<comment type="subcellular location">
    <subcellularLocation>
        <location evidence="1 7 8">Nucleus</location>
    </subcellularLocation>
</comment>
<evidence type="ECO:0000256" key="6">
    <source>
        <dbReference type="ARBA" id="ARBA00038449"/>
    </source>
</evidence>
<keyword evidence="2" id="KW-0217">Developmental protein</keyword>
<dbReference type="Pfam" id="PF00046">
    <property type="entry name" value="Homeodomain"/>
    <property type="match status" value="1"/>
</dbReference>
<feature type="region of interest" description="Disordered" evidence="9">
    <location>
        <begin position="19"/>
        <end position="100"/>
    </location>
</feature>
<evidence type="ECO:0000313" key="12">
    <source>
        <dbReference type="Proteomes" id="UP001208570"/>
    </source>
</evidence>
<dbReference type="PROSITE" id="PS50071">
    <property type="entry name" value="HOMEOBOX_2"/>
    <property type="match status" value="1"/>
</dbReference>
<feature type="region of interest" description="Disordered" evidence="9">
    <location>
        <begin position="297"/>
        <end position="337"/>
    </location>
</feature>
<dbReference type="InterPro" id="IPR017970">
    <property type="entry name" value="Homeobox_CS"/>
</dbReference>
<organism evidence="11 12">
    <name type="scientific">Paralvinella palmiformis</name>
    <dbReference type="NCBI Taxonomy" id="53620"/>
    <lineage>
        <taxon>Eukaryota</taxon>
        <taxon>Metazoa</taxon>
        <taxon>Spiralia</taxon>
        <taxon>Lophotrochozoa</taxon>
        <taxon>Annelida</taxon>
        <taxon>Polychaeta</taxon>
        <taxon>Sedentaria</taxon>
        <taxon>Canalipalpata</taxon>
        <taxon>Terebellida</taxon>
        <taxon>Terebelliformia</taxon>
        <taxon>Alvinellidae</taxon>
        <taxon>Paralvinella</taxon>
    </lineage>
</organism>
<evidence type="ECO:0000256" key="3">
    <source>
        <dbReference type="ARBA" id="ARBA00023125"/>
    </source>
</evidence>
<evidence type="ECO:0000256" key="1">
    <source>
        <dbReference type="ARBA" id="ARBA00004123"/>
    </source>
</evidence>
<feature type="DNA-binding region" description="Homeobox" evidence="7">
    <location>
        <begin position="98"/>
        <end position="157"/>
    </location>
</feature>
<feature type="domain" description="Homeobox" evidence="10">
    <location>
        <begin position="96"/>
        <end position="156"/>
    </location>
</feature>
<protein>
    <recommendedName>
        <fullName evidence="10">Homeobox domain-containing protein</fullName>
    </recommendedName>
</protein>
<dbReference type="GO" id="GO:0000981">
    <property type="term" value="F:DNA-binding transcription factor activity, RNA polymerase II-specific"/>
    <property type="evidence" value="ECO:0007669"/>
    <property type="project" value="InterPro"/>
</dbReference>